<dbReference type="Pfam" id="PF14291">
    <property type="entry name" value="DUF4371"/>
    <property type="match status" value="1"/>
</dbReference>
<dbReference type="PANTHER" id="PTHR11697:SF230">
    <property type="entry name" value="ZINC FINGER, MYM DOMAIN CONTAINING 1"/>
    <property type="match status" value="1"/>
</dbReference>
<accession>A0ABQ7TTM2</accession>
<dbReference type="Proteomes" id="UP000826656">
    <property type="component" value="Unassembled WGS sequence"/>
</dbReference>
<keyword evidence="3" id="KW-1185">Reference proteome</keyword>
<gene>
    <name evidence="2" type="ORF">KY290_036233</name>
</gene>
<comment type="caution">
    <text evidence="2">The sequence shown here is derived from an EMBL/GenBank/DDBJ whole genome shotgun (WGS) entry which is preliminary data.</text>
</comment>
<proteinExistence type="predicted"/>
<dbReference type="EMBL" id="JAIVGD010000028">
    <property type="protein sequence ID" value="KAH0737528.1"/>
    <property type="molecule type" value="Genomic_DNA"/>
</dbReference>
<evidence type="ECO:0000313" key="3">
    <source>
        <dbReference type="Proteomes" id="UP000826656"/>
    </source>
</evidence>
<protein>
    <recommendedName>
        <fullName evidence="1">DUF4371 domain-containing protein</fullName>
    </recommendedName>
</protein>
<feature type="domain" description="DUF4371" evidence="1">
    <location>
        <begin position="1"/>
        <end position="74"/>
    </location>
</feature>
<dbReference type="InterPro" id="IPR055298">
    <property type="entry name" value="AtLOH3-like"/>
</dbReference>
<name>A0ABQ7TTM2_SOLTU</name>
<dbReference type="InterPro" id="IPR025398">
    <property type="entry name" value="DUF4371"/>
</dbReference>
<evidence type="ECO:0000259" key="1">
    <source>
        <dbReference type="Pfam" id="PF14291"/>
    </source>
</evidence>
<sequence>MRQEQSIQAAFVKLSNQIKLEHKIRLKASIEVVKLLLNQGLTFRGHRKDESSLNKVGGYFKRMDELRESQAKSVQEAVDMGEVESGTRLNQELDLARAVNTRGQSKARLDCFEVSRVNHEGLNM</sequence>
<evidence type="ECO:0000313" key="2">
    <source>
        <dbReference type="EMBL" id="KAH0737528.1"/>
    </source>
</evidence>
<reference evidence="2 3" key="1">
    <citation type="journal article" date="2021" name="bioRxiv">
        <title>Chromosome-scale and haplotype-resolved genome assembly of a tetraploid potato cultivar.</title>
        <authorList>
            <person name="Sun H."/>
            <person name="Jiao W.-B."/>
            <person name="Krause K."/>
            <person name="Campoy J.A."/>
            <person name="Goel M."/>
            <person name="Folz-Donahue K."/>
            <person name="Kukat C."/>
            <person name="Huettel B."/>
            <person name="Schneeberger K."/>
        </authorList>
    </citation>
    <scope>NUCLEOTIDE SEQUENCE [LARGE SCALE GENOMIC DNA]</scope>
    <source>
        <strain evidence="2">SolTubOtavaFocal</strain>
        <tissue evidence="2">Leaves</tissue>
    </source>
</reference>
<organism evidence="2 3">
    <name type="scientific">Solanum tuberosum</name>
    <name type="common">Potato</name>
    <dbReference type="NCBI Taxonomy" id="4113"/>
    <lineage>
        <taxon>Eukaryota</taxon>
        <taxon>Viridiplantae</taxon>
        <taxon>Streptophyta</taxon>
        <taxon>Embryophyta</taxon>
        <taxon>Tracheophyta</taxon>
        <taxon>Spermatophyta</taxon>
        <taxon>Magnoliopsida</taxon>
        <taxon>eudicotyledons</taxon>
        <taxon>Gunneridae</taxon>
        <taxon>Pentapetalae</taxon>
        <taxon>asterids</taxon>
        <taxon>lamiids</taxon>
        <taxon>Solanales</taxon>
        <taxon>Solanaceae</taxon>
        <taxon>Solanoideae</taxon>
        <taxon>Solaneae</taxon>
        <taxon>Solanum</taxon>
    </lineage>
</organism>
<dbReference type="PANTHER" id="PTHR11697">
    <property type="entry name" value="GENERAL TRANSCRIPTION FACTOR 2-RELATED ZINC FINGER PROTEIN"/>
    <property type="match status" value="1"/>
</dbReference>